<protein>
    <submittedName>
        <fullName evidence="2">Uncharacterized protein</fullName>
    </submittedName>
</protein>
<evidence type="ECO:0000313" key="2">
    <source>
        <dbReference type="EMBL" id="EWM24558.1"/>
    </source>
</evidence>
<organism evidence="2 3">
    <name type="scientific">Nannochloropsis gaditana</name>
    <dbReference type="NCBI Taxonomy" id="72520"/>
    <lineage>
        <taxon>Eukaryota</taxon>
        <taxon>Sar</taxon>
        <taxon>Stramenopiles</taxon>
        <taxon>Ochrophyta</taxon>
        <taxon>Eustigmatophyceae</taxon>
        <taxon>Eustigmatales</taxon>
        <taxon>Monodopsidaceae</taxon>
        <taxon>Nannochloropsis</taxon>
    </lineage>
</organism>
<dbReference type="Proteomes" id="UP000019335">
    <property type="component" value="Chromosome 13"/>
</dbReference>
<reference evidence="2 3" key="1">
    <citation type="journal article" date="2014" name="Mol. Plant">
        <title>Chromosome Scale Genome Assembly and Transcriptome Profiling of Nannochloropsis gaditana in Nitrogen Depletion.</title>
        <authorList>
            <person name="Corteggiani Carpinelli E."/>
            <person name="Telatin A."/>
            <person name="Vitulo N."/>
            <person name="Forcato C."/>
            <person name="D'Angelo M."/>
            <person name="Schiavon R."/>
            <person name="Vezzi A."/>
            <person name="Giacometti G.M."/>
            <person name="Morosinotto T."/>
            <person name="Valle G."/>
        </authorList>
    </citation>
    <scope>NUCLEOTIDE SEQUENCE [LARGE SCALE GENOMIC DNA]</scope>
    <source>
        <strain evidence="2 3">B-31</strain>
    </source>
</reference>
<gene>
    <name evidence="2" type="ORF">Naga_100140g2</name>
</gene>
<name>W7TM36_9STRA</name>
<feature type="region of interest" description="Disordered" evidence="1">
    <location>
        <begin position="43"/>
        <end position="71"/>
    </location>
</feature>
<keyword evidence="3" id="KW-1185">Reference proteome</keyword>
<evidence type="ECO:0000256" key="1">
    <source>
        <dbReference type="SAM" id="MobiDB-lite"/>
    </source>
</evidence>
<dbReference type="AlphaFoldDB" id="W7TM36"/>
<dbReference type="EMBL" id="AZIL01001183">
    <property type="protein sequence ID" value="EWM24558.1"/>
    <property type="molecule type" value="Genomic_DNA"/>
</dbReference>
<sequence length="136" mass="14799">MNAFINRCAMTRVLLVCLCFPPRATFSFFLLSRRLRLPGGLDEFGRSSSAPPTGRPWKLSNEATASNSDGLRRSETTFSICVEEGRGRRCQYMGCAHGKAVLRQAAQGICAGRLESVEGRKSGLAVARGERGGSER</sequence>
<evidence type="ECO:0000313" key="3">
    <source>
        <dbReference type="Proteomes" id="UP000019335"/>
    </source>
</evidence>
<proteinExistence type="predicted"/>
<comment type="caution">
    <text evidence="2">The sequence shown here is derived from an EMBL/GenBank/DDBJ whole genome shotgun (WGS) entry which is preliminary data.</text>
</comment>
<accession>W7TM36</accession>